<keyword evidence="11" id="KW-0739">Sodium transport</keyword>
<feature type="transmembrane region" description="Helical" evidence="13">
    <location>
        <begin position="67"/>
        <end position="86"/>
    </location>
</feature>
<gene>
    <name evidence="14" type="ORF">ADIMK_3016</name>
</gene>
<evidence type="ECO:0000256" key="9">
    <source>
        <dbReference type="ARBA" id="ARBA00023065"/>
    </source>
</evidence>
<dbReference type="eggNOG" id="COG0591">
    <property type="taxonomic scope" value="Bacteria"/>
</dbReference>
<dbReference type="InterPro" id="IPR038377">
    <property type="entry name" value="Na/Glc_symporter_sf"/>
</dbReference>
<feature type="transmembrane region" description="Helical" evidence="13">
    <location>
        <begin position="297"/>
        <end position="317"/>
    </location>
</feature>
<keyword evidence="15" id="KW-1185">Reference proteome</keyword>
<dbReference type="OrthoDB" id="1190692at2"/>
<dbReference type="InterPro" id="IPR050277">
    <property type="entry name" value="Sodium:Solute_Symporter"/>
</dbReference>
<dbReference type="Proteomes" id="UP000028252">
    <property type="component" value="Unassembled WGS sequence"/>
</dbReference>
<feature type="transmembrane region" description="Helical" evidence="13">
    <location>
        <begin position="182"/>
        <end position="201"/>
    </location>
</feature>
<evidence type="ECO:0000256" key="7">
    <source>
        <dbReference type="ARBA" id="ARBA00022989"/>
    </source>
</evidence>
<dbReference type="Gene3D" id="1.20.1730.10">
    <property type="entry name" value="Sodium/glucose cotransporter"/>
    <property type="match status" value="1"/>
</dbReference>
<evidence type="ECO:0000313" key="15">
    <source>
        <dbReference type="Proteomes" id="UP000028252"/>
    </source>
</evidence>
<proteinExistence type="inferred from homology"/>
<organism evidence="14 15">
    <name type="scientific">Marinobacterium lacunae</name>
    <dbReference type="NCBI Taxonomy" id="1232683"/>
    <lineage>
        <taxon>Bacteria</taxon>
        <taxon>Pseudomonadati</taxon>
        <taxon>Pseudomonadota</taxon>
        <taxon>Gammaproteobacteria</taxon>
        <taxon>Oceanospirillales</taxon>
        <taxon>Oceanospirillaceae</taxon>
        <taxon>Marinobacterium</taxon>
    </lineage>
</organism>
<evidence type="ECO:0000256" key="8">
    <source>
        <dbReference type="ARBA" id="ARBA00023053"/>
    </source>
</evidence>
<dbReference type="AlphaFoldDB" id="A0A081FWB2"/>
<dbReference type="GO" id="GO:0015293">
    <property type="term" value="F:symporter activity"/>
    <property type="evidence" value="ECO:0007669"/>
    <property type="project" value="UniProtKB-KW"/>
</dbReference>
<feature type="transmembrane region" description="Helical" evidence="13">
    <location>
        <begin position="338"/>
        <end position="355"/>
    </location>
</feature>
<name>A0A081FWB2_9GAMM</name>
<evidence type="ECO:0000256" key="4">
    <source>
        <dbReference type="ARBA" id="ARBA00022475"/>
    </source>
</evidence>
<comment type="catalytic activity">
    <reaction evidence="12">
        <text>L-proline(in) + Na(+)(in) = L-proline(out) + Na(+)(out)</text>
        <dbReference type="Rhea" id="RHEA:28967"/>
        <dbReference type="ChEBI" id="CHEBI:29101"/>
        <dbReference type="ChEBI" id="CHEBI:60039"/>
    </reaction>
</comment>
<dbReference type="PATRIC" id="fig|1232683.4.peg.2966"/>
<feature type="transmembrane region" description="Helical" evidence="13">
    <location>
        <begin position="428"/>
        <end position="446"/>
    </location>
</feature>
<dbReference type="PROSITE" id="PS50283">
    <property type="entry name" value="NA_SOLUT_SYMP_3"/>
    <property type="match status" value="1"/>
</dbReference>
<feature type="transmembrane region" description="Helical" evidence="13">
    <location>
        <begin position="254"/>
        <end position="277"/>
    </location>
</feature>
<dbReference type="PROSITE" id="PS00456">
    <property type="entry name" value="NA_SOLUT_SYMP_1"/>
    <property type="match status" value="1"/>
</dbReference>
<dbReference type="PANTHER" id="PTHR48086:SF3">
    <property type="entry name" value="SODIUM_PROLINE SYMPORTER"/>
    <property type="match status" value="1"/>
</dbReference>
<protein>
    <submittedName>
        <fullName evidence="14">Pantothenate:Na+ symporter</fullName>
    </submittedName>
</protein>
<comment type="similarity">
    <text evidence="2">Belongs to the sodium:solute symporter (SSF) (TC 2.A.21) family.</text>
</comment>
<feature type="transmembrane region" description="Helical" evidence="13">
    <location>
        <begin position="117"/>
        <end position="143"/>
    </location>
</feature>
<evidence type="ECO:0000256" key="5">
    <source>
        <dbReference type="ARBA" id="ARBA00022692"/>
    </source>
</evidence>
<keyword evidence="8" id="KW-0915">Sodium</keyword>
<keyword evidence="9" id="KW-0406">Ion transport</keyword>
<dbReference type="STRING" id="1232683.ADIMK_3016"/>
<feature type="transmembrane region" description="Helical" evidence="13">
    <location>
        <begin position="391"/>
        <end position="408"/>
    </location>
</feature>
<dbReference type="GO" id="GO:0006814">
    <property type="term" value="P:sodium ion transport"/>
    <property type="evidence" value="ECO:0007669"/>
    <property type="project" value="UniProtKB-KW"/>
</dbReference>
<evidence type="ECO:0000256" key="11">
    <source>
        <dbReference type="ARBA" id="ARBA00023201"/>
    </source>
</evidence>
<keyword evidence="6" id="KW-0769">Symport</keyword>
<dbReference type="InterPro" id="IPR018212">
    <property type="entry name" value="Na/solute_symporter_CS"/>
</dbReference>
<dbReference type="EMBL" id="JMQN01000046">
    <property type="protein sequence ID" value="KEA62817.1"/>
    <property type="molecule type" value="Genomic_DNA"/>
</dbReference>
<dbReference type="InterPro" id="IPR001734">
    <property type="entry name" value="Na/solute_symporter"/>
</dbReference>
<dbReference type="GO" id="GO:0005886">
    <property type="term" value="C:plasma membrane"/>
    <property type="evidence" value="ECO:0007669"/>
    <property type="project" value="UniProtKB-SubCell"/>
</dbReference>
<feature type="transmembrane region" description="Helical" evidence="13">
    <location>
        <begin position="213"/>
        <end position="233"/>
    </location>
</feature>
<evidence type="ECO:0000256" key="2">
    <source>
        <dbReference type="ARBA" id="ARBA00006434"/>
    </source>
</evidence>
<evidence type="ECO:0000313" key="14">
    <source>
        <dbReference type="EMBL" id="KEA62817.1"/>
    </source>
</evidence>
<evidence type="ECO:0000256" key="3">
    <source>
        <dbReference type="ARBA" id="ARBA00022448"/>
    </source>
</evidence>
<evidence type="ECO:0000256" key="6">
    <source>
        <dbReference type="ARBA" id="ARBA00022847"/>
    </source>
</evidence>
<keyword evidence="7 13" id="KW-1133">Transmembrane helix</keyword>
<accession>A0A081FWB2</accession>
<keyword evidence="3" id="KW-0813">Transport</keyword>
<dbReference type="RefSeq" id="WP_036189988.1">
    <property type="nucleotide sequence ID" value="NZ_JMQN01000046.1"/>
</dbReference>
<dbReference type="PANTHER" id="PTHR48086">
    <property type="entry name" value="SODIUM/PROLINE SYMPORTER-RELATED"/>
    <property type="match status" value="1"/>
</dbReference>
<comment type="subcellular location">
    <subcellularLocation>
        <location evidence="1">Cell membrane</location>
        <topology evidence="1">Multi-pass membrane protein</topology>
    </subcellularLocation>
</comment>
<reference evidence="14 15" key="1">
    <citation type="submission" date="2014-04" db="EMBL/GenBank/DDBJ databases">
        <title>Marinobacterium kochiensis sp. nov., isolated from sediment sample collected from Kochi backwaters in Kerala, India.</title>
        <authorList>
            <person name="Singh A."/>
            <person name="Pinnaka A.K."/>
        </authorList>
    </citation>
    <scope>NUCLEOTIDE SEQUENCE [LARGE SCALE GENOMIC DNA]</scope>
    <source>
        <strain evidence="14 15">AK27</strain>
    </source>
</reference>
<keyword evidence="5 13" id="KW-0812">Transmembrane</keyword>
<keyword evidence="10 13" id="KW-0472">Membrane</keyword>
<evidence type="ECO:0000256" key="12">
    <source>
        <dbReference type="ARBA" id="ARBA00033708"/>
    </source>
</evidence>
<comment type="caution">
    <text evidence="14">The sequence shown here is derived from an EMBL/GenBank/DDBJ whole genome shotgun (WGS) entry which is preliminary data.</text>
</comment>
<evidence type="ECO:0000256" key="13">
    <source>
        <dbReference type="SAM" id="Phobius"/>
    </source>
</evidence>
<feature type="transmembrane region" description="Helical" evidence="13">
    <location>
        <begin position="149"/>
        <end position="170"/>
    </location>
</feature>
<evidence type="ECO:0000256" key="10">
    <source>
        <dbReference type="ARBA" id="ARBA00023136"/>
    </source>
</evidence>
<evidence type="ECO:0000256" key="1">
    <source>
        <dbReference type="ARBA" id="ARBA00004651"/>
    </source>
</evidence>
<feature type="transmembrane region" description="Helical" evidence="13">
    <location>
        <begin position="361"/>
        <end position="384"/>
    </location>
</feature>
<keyword evidence="4" id="KW-1003">Cell membrane</keyword>
<sequence>MNEQLTGIIALLALASVLVSRRAKGEGAFFQGLSDDGRAPGLITLTFSQVTTWIFARSLMNAAILGFYYGIWGTIAYAAYYLSFFVGGRIIDHLRFEQGYTSIQSFLNDRFGRWGTACYNFVIGVRLVSEVLANLLVIGILLGEAGSQSYTFAVIGLALVTLGYSMFGGLNASLRTDLMQMLLFIGVLVLLMVATLGAGYGTPAQLLFKPFEITSPGPILLLVALLQVWSYPMHDPVMMDRGFLADRETTRRSFFHAGWISALCILAFGVLGVIAGSEAQASEAMNAVLERLLGDTTMLLFSAALVISAMSTLDSTLSSSAKLVVVDMQWMAPTIRNGRIAMALFMLAGVLLVFVGNKDLFSAVAVSGTASMYLAPVVFFSLWGNRRDIPLWSYMASFGFALAGAVLYFTESSGYSSLLGEAHKYTKLLWICVAVLVAGCFVFWLGGRRKAQVKQPVASVQGA</sequence>
<dbReference type="GO" id="GO:0046942">
    <property type="term" value="P:carboxylic acid transport"/>
    <property type="evidence" value="ECO:0007669"/>
    <property type="project" value="UniProtKB-ARBA"/>
</dbReference>